<feature type="domain" description="Neutral/alkaline non-lysosomal ceramidase N-terminal" evidence="5">
    <location>
        <begin position="439"/>
        <end position="535"/>
    </location>
</feature>
<accession>R4YX80</accession>
<comment type="caution">
    <text evidence="6">The sequence shown here is derived from an EMBL/GenBank/DDBJ whole genome shotgun (WGS) entry which is preliminary data.</text>
</comment>
<evidence type="ECO:0000256" key="2">
    <source>
        <dbReference type="PIRSR" id="PIRSR606823-2"/>
    </source>
</evidence>
<keyword evidence="3" id="KW-0746">Sphingolipid metabolism</keyword>
<dbReference type="GO" id="GO:0046514">
    <property type="term" value="P:ceramide catabolic process"/>
    <property type="evidence" value="ECO:0007669"/>
    <property type="project" value="InterPro"/>
</dbReference>
<keyword evidence="3" id="KW-0378">Hydrolase</keyword>
<feature type="binding site" evidence="2">
    <location>
        <position position="93"/>
    </location>
    <ligand>
        <name>Zn(2+)</name>
        <dbReference type="ChEBI" id="CHEBI:29105"/>
    </ligand>
</feature>
<proteinExistence type="inferred from homology"/>
<dbReference type="InterPro" id="IPR031329">
    <property type="entry name" value="NEUT/ALK_ceramidase_N"/>
</dbReference>
<dbReference type="GO" id="GO:0005576">
    <property type="term" value="C:extracellular region"/>
    <property type="evidence" value="ECO:0007669"/>
    <property type="project" value="TreeGrafter"/>
</dbReference>
<comment type="catalytic activity">
    <reaction evidence="3">
        <text>an N-acylsphing-4-enine + H2O = sphing-4-enine + a fatty acid</text>
        <dbReference type="Rhea" id="RHEA:20856"/>
        <dbReference type="ChEBI" id="CHEBI:15377"/>
        <dbReference type="ChEBI" id="CHEBI:28868"/>
        <dbReference type="ChEBI" id="CHEBI:52639"/>
        <dbReference type="ChEBI" id="CHEBI:57756"/>
        <dbReference type="EC" id="3.5.1.23"/>
    </reaction>
</comment>
<dbReference type="GO" id="GO:0046872">
    <property type="term" value="F:metal ion binding"/>
    <property type="evidence" value="ECO:0007669"/>
    <property type="project" value="UniProtKB-KW"/>
</dbReference>
<dbReference type="GO" id="GO:0042759">
    <property type="term" value="P:long-chain fatty acid biosynthetic process"/>
    <property type="evidence" value="ECO:0007669"/>
    <property type="project" value="TreeGrafter"/>
</dbReference>
<dbReference type="GO" id="GO:0016020">
    <property type="term" value="C:membrane"/>
    <property type="evidence" value="ECO:0007669"/>
    <property type="project" value="GOC"/>
</dbReference>
<evidence type="ECO:0000256" key="4">
    <source>
        <dbReference type="SAM" id="MobiDB-lite"/>
    </source>
</evidence>
<dbReference type="PANTHER" id="PTHR12670">
    <property type="entry name" value="CERAMIDASE"/>
    <property type="match status" value="1"/>
</dbReference>
<feature type="domain" description="Neutral/alkaline non-lysosomal ceramidase N-terminal" evidence="5">
    <location>
        <begin position="2"/>
        <end position="407"/>
    </location>
</feature>
<keyword evidence="7" id="KW-1185">Reference proteome</keyword>
<dbReference type="HOGENOM" id="CLU_011300_2_0_11"/>
<dbReference type="Proteomes" id="UP000018291">
    <property type="component" value="Unassembled WGS sequence"/>
</dbReference>
<sequence>MYQLGWAKADIGIEPAGRAMCGYGMWDHRARGQQTPLYARAWWVGGADGRAAIICVLDMAMVTHSMRAGVVDALTAELGDDFNPETFVLACTHSHSTPGGCGHEAMYNIVTPGFVPEHLEAVVRACATAVTGAKAAAAPTGLTLDASEFAPNDDVAWNRSLGSYLANPEAMPLTETETHLALDRTMSVLTARRDGKPASLLSLFGVHCTSLGNSLERHDGDNKGYAAAYVEQALASDGGGEDESVAIFAQATAGDVSPHFHGPGDVARRNRISGEAEYVEARRNGDLQGETALAATSSTHGRGSDVDGPIDGVMTYLDLTEQTADPRFVDGHPNARTGEPCHGVAFFAGTRVDGPGMPKAIAVAARAQSKLLRRRRLRGLAKLPVEEAERLRRMYEAQDPKDILMEAKPKLQLGTPIDRVRLPDWADPSLAEMKRQARVGALKTSSMVPTVLPIQIIRIGQLALICCPGEFTTVAGRRVVETVRAALDGHGVTEVLIMTYCNDYMGYVTTHQEYEQQAYEGGHTIFGRWTLGAFQTQFEKLAQQLAMPSDDRDYDRDTRPAPQPADELALRSNLPVP</sequence>
<feature type="active site" description="Nucleophile" evidence="1">
    <location>
        <position position="257"/>
    </location>
</feature>
<feature type="binding site" evidence="2">
    <location>
        <position position="207"/>
    </location>
    <ligand>
        <name>Zn(2+)</name>
        <dbReference type="ChEBI" id="CHEBI:29105"/>
    </ligand>
</feature>
<name>R4YX80_9ACTN</name>
<organism evidence="6 7">
    <name type="scientific">Candidatus Neomicrothrix parvicella RN1</name>
    <dbReference type="NCBI Taxonomy" id="1229780"/>
    <lineage>
        <taxon>Bacteria</taxon>
        <taxon>Bacillati</taxon>
        <taxon>Actinomycetota</taxon>
        <taxon>Acidimicrobiia</taxon>
        <taxon>Acidimicrobiales</taxon>
        <taxon>Microthrixaceae</taxon>
        <taxon>Candidatus Neomicrothrix</taxon>
    </lineage>
</organism>
<dbReference type="Pfam" id="PF04734">
    <property type="entry name" value="Ceramidase_alk"/>
    <property type="match status" value="2"/>
</dbReference>
<evidence type="ECO:0000259" key="5">
    <source>
        <dbReference type="Pfam" id="PF04734"/>
    </source>
</evidence>
<dbReference type="PANTHER" id="PTHR12670:SF1">
    <property type="entry name" value="NEUTRAL CERAMIDASE"/>
    <property type="match status" value="1"/>
</dbReference>
<dbReference type="InterPro" id="IPR006823">
    <property type="entry name" value="Ceramidase_alk"/>
</dbReference>
<comment type="cofactor">
    <cofactor evidence="2">
        <name>Zn(2+)</name>
        <dbReference type="ChEBI" id="CHEBI:29105"/>
    </cofactor>
    <text evidence="2">Binds 1 zinc ion per subunit.</text>
</comment>
<feature type="binding site" evidence="2">
    <location>
        <position position="470"/>
    </location>
    <ligand>
        <name>Zn(2+)</name>
        <dbReference type="ChEBI" id="CHEBI:29105"/>
    </ligand>
</feature>
<gene>
    <name evidence="6" type="ORF">BN381_130283</name>
</gene>
<feature type="region of interest" description="Disordered" evidence="4">
    <location>
        <begin position="548"/>
        <end position="577"/>
    </location>
</feature>
<keyword evidence="3" id="KW-0443">Lipid metabolism</keyword>
<evidence type="ECO:0000256" key="1">
    <source>
        <dbReference type="PIRSR" id="PIRSR606823-1"/>
    </source>
</evidence>
<evidence type="ECO:0000313" key="7">
    <source>
        <dbReference type="Proteomes" id="UP000018291"/>
    </source>
</evidence>
<evidence type="ECO:0000256" key="3">
    <source>
        <dbReference type="RuleBase" id="RU366019"/>
    </source>
</evidence>
<dbReference type="EMBL" id="CANL01000005">
    <property type="protein sequence ID" value="CCM62725.1"/>
    <property type="molecule type" value="Genomic_DNA"/>
</dbReference>
<protein>
    <recommendedName>
        <fullName evidence="3">Neutral ceramidase</fullName>
        <ecNumber evidence="3">3.5.1.23</ecNumber>
    </recommendedName>
</protein>
<keyword evidence="2" id="KW-0862">Zinc</keyword>
<comment type="similarity">
    <text evidence="3">Belongs to the neutral ceramidase family.</text>
</comment>
<evidence type="ECO:0000313" key="6">
    <source>
        <dbReference type="EMBL" id="CCM62725.1"/>
    </source>
</evidence>
<dbReference type="GO" id="GO:0046512">
    <property type="term" value="P:sphingosine biosynthetic process"/>
    <property type="evidence" value="ECO:0007669"/>
    <property type="project" value="TreeGrafter"/>
</dbReference>
<dbReference type="GO" id="GO:0017040">
    <property type="term" value="F:N-acylsphingosine amidohydrolase activity"/>
    <property type="evidence" value="ECO:0007669"/>
    <property type="project" value="UniProtKB-UniRule"/>
</dbReference>
<reference evidence="6 7" key="1">
    <citation type="journal article" date="2013" name="ISME J.">
        <title>Metabolic model for the filamentous 'Candidatus Microthrix parvicella' based on genomic and metagenomic analyses.</title>
        <authorList>
            <person name="Jon McIlroy S."/>
            <person name="Kristiansen R."/>
            <person name="Albertsen M."/>
            <person name="Michael Karst S."/>
            <person name="Rossetti S."/>
            <person name="Lund Nielsen J."/>
            <person name="Tandoi V."/>
            <person name="James Seviour R."/>
            <person name="Nielsen P.H."/>
        </authorList>
    </citation>
    <scope>NUCLEOTIDE SEQUENCE [LARGE SCALE GENOMIC DNA]</scope>
    <source>
        <strain evidence="6 7">RN1</strain>
    </source>
</reference>
<feature type="binding site" evidence="2">
    <location>
        <position position="507"/>
    </location>
    <ligand>
        <name>Zn(2+)</name>
        <dbReference type="ChEBI" id="CHEBI:29105"/>
    </ligand>
</feature>
<feature type="compositionally biased region" description="Basic and acidic residues" evidence="4">
    <location>
        <begin position="549"/>
        <end position="559"/>
    </location>
</feature>
<dbReference type="eggNOG" id="ENOG502Z84X">
    <property type="taxonomic scope" value="Bacteria"/>
</dbReference>
<dbReference type="STRING" id="1229780.BN381_130283"/>
<dbReference type="AlphaFoldDB" id="R4YX80"/>
<dbReference type="RefSeq" id="WP_012224365.1">
    <property type="nucleotide sequence ID" value="NZ_HG422565.1"/>
</dbReference>
<keyword evidence="2" id="KW-0479">Metal-binding</keyword>
<dbReference type="EC" id="3.5.1.23" evidence="3"/>